<dbReference type="AlphaFoldDB" id="X0UVG9"/>
<proteinExistence type="predicted"/>
<gene>
    <name evidence="1" type="ORF">S01H1_40915</name>
</gene>
<evidence type="ECO:0008006" key="2">
    <source>
        <dbReference type="Google" id="ProtNLM"/>
    </source>
</evidence>
<dbReference type="Gene3D" id="3.40.710.10">
    <property type="entry name" value="DD-peptidase/beta-lactamase superfamily"/>
    <property type="match status" value="1"/>
</dbReference>
<organism evidence="1">
    <name type="scientific">marine sediment metagenome</name>
    <dbReference type="NCBI Taxonomy" id="412755"/>
    <lineage>
        <taxon>unclassified sequences</taxon>
        <taxon>metagenomes</taxon>
        <taxon>ecological metagenomes</taxon>
    </lineage>
</organism>
<accession>X0UVG9</accession>
<name>X0UVG9_9ZZZZ</name>
<protein>
    <recommendedName>
        <fullName evidence="2">Penicillin-binding protein transpeptidase domain-containing protein</fullName>
    </recommendedName>
</protein>
<dbReference type="InterPro" id="IPR012338">
    <property type="entry name" value="Beta-lactam/transpept-like"/>
</dbReference>
<evidence type="ECO:0000313" key="1">
    <source>
        <dbReference type="EMBL" id="GAG09844.1"/>
    </source>
</evidence>
<comment type="caution">
    <text evidence="1">The sequence shown here is derived from an EMBL/GenBank/DDBJ whole genome shotgun (WGS) entry which is preliminary data.</text>
</comment>
<dbReference type="EMBL" id="BARS01025931">
    <property type="protein sequence ID" value="GAG09844.1"/>
    <property type="molecule type" value="Genomic_DNA"/>
</dbReference>
<sequence length="33" mass="3315">PTIAVAILVEHSGHGGAVAAPIAKNMLSGYLKQ</sequence>
<reference evidence="1" key="1">
    <citation type="journal article" date="2014" name="Front. Microbiol.">
        <title>High frequency of phylogenetically diverse reductive dehalogenase-homologous genes in deep subseafloor sedimentary metagenomes.</title>
        <authorList>
            <person name="Kawai M."/>
            <person name="Futagami T."/>
            <person name="Toyoda A."/>
            <person name="Takaki Y."/>
            <person name="Nishi S."/>
            <person name="Hori S."/>
            <person name="Arai W."/>
            <person name="Tsubouchi T."/>
            <person name="Morono Y."/>
            <person name="Uchiyama I."/>
            <person name="Ito T."/>
            <person name="Fujiyama A."/>
            <person name="Inagaki F."/>
            <person name="Takami H."/>
        </authorList>
    </citation>
    <scope>NUCLEOTIDE SEQUENCE</scope>
    <source>
        <strain evidence="1">Expedition CK06-06</strain>
    </source>
</reference>
<feature type="non-terminal residue" evidence="1">
    <location>
        <position position="1"/>
    </location>
</feature>